<name>A0ABW4BGK9_9LACO</name>
<evidence type="ECO:0000256" key="4">
    <source>
        <dbReference type="ARBA" id="ARBA00023163"/>
    </source>
</evidence>
<sequence>MNTRDLQYFQALTKIKSFSQVAANFHVTQPTISMAVKRLESHFGIQLIDRDQSHGVIKITPAGEQLAGHVQVIIAELTAAEAELARARSSKIRLGLPPIIGNFYFPKLAPQLVAADLMQHLQPLEKGSANLLEALRAGSLDLGLLGSSGPLDAPALEVQPLTASPFTIVVPPDHPLAQKPAVTFAEVADEPFVTLTEGFVHTKAFAWFTHASGVQPSIVYRTADVSLLKRMIQTHVGIALLAQMAVLPSDNLVAIPIIAANQPAFDIALVAGKNAAPTPELTQLTQILLAAAKGEYHAHRK</sequence>
<dbReference type="PANTHER" id="PTHR30346:SF0">
    <property type="entry name" value="HCA OPERON TRANSCRIPTIONAL ACTIVATOR HCAR"/>
    <property type="match status" value="1"/>
</dbReference>
<dbReference type="Gene3D" id="3.40.190.10">
    <property type="entry name" value="Periplasmic binding protein-like II"/>
    <property type="match status" value="2"/>
</dbReference>
<dbReference type="PANTHER" id="PTHR30346">
    <property type="entry name" value="TRANSCRIPTIONAL DUAL REGULATOR HCAR-RELATED"/>
    <property type="match status" value="1"/>
</dbReference>
<dbReference type="InterPro" id="IPR036388">
    <property type="entry name" value="WH-like_DNA-bd_sf"/>
</dbReference>
<keyword evidence="4" id="KW-0804">Transcription</keyword>
<reference evidence="7" key="1">
    <citation type="journal article" date="2019" name="Int. J. Syst. Evol. Microbiol.">
        <title>The Global Catalogue of Microorganisms (GCM) 10K type strain sequencing project: providing services to taxonomists for standard genome sequencing and annotation.</title>
        <authorList>
            <consortium name="The Broad Institute Genomics Platform"/>
            <consortium name="The Broad Institute Genome Sequencing Center for Infectious Disease"/>
            <person name="Wu L."/>
            <person name="Ma J."/>
        </authorList>
    </citation>
    <scope>NUCLEOTIDE SEQUENCE [LARGE SCALE GENOMIC DNA]</scope>
    <source>
        <strain evidence="7">CCM 9110</strain>
    </source>
</reference>
<proteinExistence type="inferred from homology"/>
<dbReference type="InterPro" id="IPR005119">
    <property type="entry name" value="LysR_subst-bd"/>
</dbReference>
<evidence type="ECO:0000256" key="3">
    <source>
        <dbReference type="ARBA" id="ARBA00023125"/>
    </source>
</evidence>
<protein>
    <submittedName>
        <fullName evidence="6">LysR family transcriptional regulator</fullName>
    </submittedName>
</protein>
<organism evidence="6 7">
    <name type="scientific">Lacticaseibacillus suilingensis</name>
    <dbReference type="NCBI Taxonomy" id="2799577"/>
    <lineage>
        <taxon>Bacteria</taxon>
        <taxon>Bacillati</taxon>
        <taxon>Bacillota</taxon>
        <taxon>Bacilli</taxon>
        <taxon>Lactobacillales</taxon>
        <taxon>Lactobacillaceae</taxon>
        <taxon>Lacticaseibacillus</taxon>
    </lineage>
</organism>
<dbReference type="Pfam" id="PF00126">
    <property type="entry name" value="HTH_1"/>
    <property type="match status" value="1"/>
</dbReference>
<comment type="similarity">
    <text evidence="1">Belongs to the LysR transcriptional regulatory family.</text>
</comment>
<keyword evidence="7" id="KW-1185">Reference proteome</keyword>
<accession>A0ABW4BGK9</accession>
<evidence type="ECO:0000259" key="5">
    <source>
        <dbReference type="PROSITE" id="PS50931"/>
    </source>
</evidence>
<dbReference type="InterPro" id="IPR036390">
    <property type="entry name" value="WH_DNA-bd_sf"/>
</dbReference>
<dbReference type="PRINTS" id="PR00039">
    <property type="entry name" value="HTHLYSR"/>
</dbReference>
<dbReference type="InterPro" id="IPR000847">
    <property type="entry name" value="LysR_HTH_N"/>
</dbReference>
<dbReference type="SUPFAM" id="SSF53850">
    <property type="entry name" value="Periplasmic binding protein-like II"/>
    <property type="match status" value="1"/>
</dbReference>
<keyword evidence="3" id="KW-0238">DNA-binding</keyword>
<dbReference type="RefSeq" id="WP_204117906.1">
    <property type="nucleotide sequence ID" value="NZ_BOLV01000001.1"/>
</dbReference>
<dbReference type="Gene3D" id="1.10.10.10">
    <property type="entry name" value="Winged helix-like DNA-binding domain superfamily/Winged helix DNA-binding domain"/>
    <property type="match status" value="1"/>
</dbReference>
<gene>
    <name evidence="6" type="ORF">ACFQ41_02770</name>
</gene>
<feature type="domain" description="HTH lysR-type" evidence="5">
    <location>
        <begin position="1"/>
        <end position="60"/>
    </location>
</feature>
<evidence type="ECO:0000313" key="6">
    <source>
        <dbReference type="EMBL" id="MFD1398227.1"/>
    </source>
</evidence>
<dbReference type="Proteomes" id="UP001597199">
    <property type="component" value="Unassembled WGS sequence"/>
</dbReference>
<evidence type="ECO:0000256" key="2">
    <source>
        <dbReference type="ARBA" id="ARBA00023015"/>
    </source>
</evidence>
<dbReference type="EMBL" id="JBHTOA010000016">
    <property type="protein sequence ID" value="MFD1398227.1"/>
    <property type="molecule type" value="Genomic_DNA"/>
</dbReference>
<dbReference type="Pfam" id="PF03466">
    <property type="entry name" value="LysR_substrate"/>
    <property type="match status" value="1"/>
</dbReference>
<dbReference type="PROSITE" id="PS50931">
    <property type="entry name" value="HTH_LYSR"/>
    <property type="match status" value="1"/>
</dbReference>
<keyword evidence="2" id="KW-0805">Transcription regulation</keyword>
<dbReference type="SUPFAM" id="SSF46785">
    <property type="entry name" value="Winged helix' DNA-binding domain"/>
    <property type="match status" value="1"/>
</dbReference>
<evidence type="ECO:0000256" key="1">
    <source>
        <dbReference type="ARBA" id="ARBA00009437"/>
    </source>
</evidence>
<comment type="caution">
    <text evidence="6">The sequence shown here is derived from an EMBL/GenBank/DDBJ whole genome shotgun (WGS) entry which is preliminary data.</text>
</comment>
<evidence type="ECO:0000313" key="7">
    <source>
        <dbReference type="Proteomes" id="UP001597199"/>
    </source>
</evidence>